<sequence length="121" mass="12845">MTGTEIGAIMAGIAALASLFKKNKSTVTTTEPAKGFQDPSLGFMSPMVIQSLLANLKRYQGAGWPGGAGLGDQNSGMMNDIMALFKKDWPNIMSQYNQNPLFGVQSRTTPAKPTGSGWGML</sequence>
<organism evidence="1">
    <name type="scientific">viral metagenome</name>
    <dbReference type="NCBI Taxonomy" id="1070528"/>
    <lineage>
        <taxon>unclassified sequences</taxon>
        <taxon>metagenomes</taxon>
        <taxon>organismal metagenomes</taxon>
    </lineage>
</organism>
<dbReference type="EMBL" id="MT142339">
    <property type="protein sequence ID" value="QJA78495.1"/>
    <property type="molecule type" value="Genomic_DNA"/>
</dbReference>
<proteinExistence type="predicted"/>
<evidence type="ECO:0000313" key="1">
    <source>
        <dbReference type="EMBL" id="QJA57604.1"/>
    </source>
</evidence>
<dbReference type="AlphaFoldDB" id="A0A6M3IJR7"/>
<evidence type="ECO:0000313" key="2">
    <source>
        <dbReference type="EMBL" id="QJA78495.1"/>
    </source>
</evidence>
<accession>A0A6M3IJR7</accession>
<dbReference type="EMBL" id="MT141283">
    <property type="protein sequence ID" value="QJA57604.1"/>
    <property type="molecule type" value="Genomic_DNA"/>
</dbReference>
<protein>
    <submittedName>
        <fullName evidence="1">Uncharacterized protein</fullName>
    </submittedName>
</protein>
<reference evidence="1" key="1">
    <citation type="submission" date="2020-03" db="EMBL/GenBank/DDBJ databases">
        <title>The deep terrestrial virosphere.</title>
        <authorList>
            <person name="Holmfeldt K."/>
            <person name="Nilsson E."/>
            <person name="Simone D."/>
            <person name="Lopez-Fernandez M."/>
            <person name="Wu X."/>
            <person name="de Brujin I."/>
            <person name="Lundin D."/>
            <person name="Andersson A."/>
            <person name="Bertilsson S."/>
            <person name="Dopson M."/>
        </authorList>
    </citation>
    <scope>NUCLEOTIDE SEQUENCE</scope>
    <source>
        <strain evidence="2">MM415A01066</strain>
        <strain evidence="1">MM415B01616</strain>
    </source>
</reference>
<name>A0A6M3IJR7_9ZZZZ</name>
<gene>
    <name evidence="2" type="ORF">MM415A01066_0010</name>
    <name evidence="1" type="ORF">MM415B01616_0003</name>
</gene>